<dbReference type="OrthoDB" id="9796124at2"/>
<evidence type="ECO:0000256" key="2">
    <source>
        <dbReference type="ARBA" id="ARBA00023125"/>
    </source>
</evidence>
<dbReference type="Gene3D" id="1.10.10.10">
    <property type="entry name" value="Winged helix-like DNA-binding domain superfamily/Winged helix DNA-binding domain"/>
    <property type="match status" value="1"/>
</dbReference>
<evidence type="ECO:0000256" key="1">
    <source>
        <dbReference type="ARBA" id="ARBA00023015"/>
    </source>
</evidence>
<keyword evidence="2" id="KW-0238">DNA-binding</keyword>
<dbReference type="PANTHER" id="PTHR43132:SF2">
    <property type="entry name" value="ARSENICAL RESISTANCE OPERON REPRESSOR ARSR-RELATED"/>
    <property type="match status" value="1"/>
</dbReference>
<evidence type="ECO:0000313" key="6">
    <source>
        <dbReference type="Proteomes" id="UP000027192"/>
    </source>
</evidence>
<dbReference type="AlphaFoldDB" id="A0A066RSV9"/>
<dbReference type="Pfam" id="PF01022">
    <property type="entry name" value="HTH_5"/>
    <property type="match status" value="1"/>
</dbReference>
<gene>
    <name evidence="5" type="ORF">EA58_00870</name>
</gene>
<dbReference type="GO" id="GO:0003700">
    <property type="term" value="F:DNA-binding transcription factor activity"/>
    <property type="evidence" value="ECO:0007669"/>
    <property type="project" value="InterPro"/>
</dbReference>
<accession>A0A066RSV9</accession>
<dbReference type="InterPro" id="IPR036390">
    <property type="entry name" value="WH_DNA-bd_sf"/>
</dbReference>
<dbReference type="SUPFAM" id="SSF46785">
    <property type="entry name" value="Winged helix' DNA-binding domain"/>
    <property type="match status" value="1"/>
</dbReference>
<dbReference type="EMBL" id="JMIB01000002">
    <property type="protein sequence ID" value="KDM93449.1"/>
    <property type="molecule type" value="Genomic_DNA"/>
</dbReference>
<dbReference type="PANTHER" id="PTHR43132">
    <property type="entry name" value="ARSENICAL RESISTANCE OPERON REPRESSOR ARSR-RELATED"/>
    <property type="match status" value="1"/>
</dbReference>
<reference evidence="5 6" key="1">
    <citation type="submission" date="2014-04" db="EMBL/GenBank/DDBJ databases">
        <title>Draft genome sequence of Photobacterium halotolerans S2753: a solonamide, ngercheumicin and holomycin producer.</title>
        <authorList>
            <person name="Machado H.R."/>
            <person name="Gram L."/>
        </authorList>
    </citation>
    <scope>NUCLEOTIDE SEQUENCE [LARGE SCALE GENOMIC DNA]</scope>
    <source>
        <strain evidence="5 6">S2753</strain>
    </source>
</reference>
<proteinExistence type="predicted"/>
<dbReference type="Proteomes" id="UP000027192">
    <property type="component" value="Unassembled WGS sequence"/>
</dbReference>
<organism evidence="5 6">
    <name type="scientific">Photobacterium galatheae</name>
    <dbReference type="NCBI Taxonomy" id="1654360"/>
    <lineage>
        <taxon>Bacteria</taxon>
        <taxon>Pseudomonadati</taxon>
        <taxon>Pseudomonadota</taxon>
        <taxon>Gammaproteobacteria</taxon>
        <taxon>Vibrionales</taxon>
        <taxon>Vibrionaceae</taxon>
        <taxon>Photobacterium</taxon>
    </lineage>
</organism>
<dbReference type="InterPro" id="IPR051011">
    <property type="entry name" value="Metal_resp_trans_reg"/>
</dbReference>
<dbReference type="PRINTS" id="PR00778">
    <property type="entry name" value="HTHARSR"/>
</dbReference>
<dbReference type="STRING" id="1654360.EA58_00870"/>
<evidence type="ECO:0000313" key="5">
    <source>
        <dbReference type="EMBL" id="KDM93449.1"/>
    </source>
</evidence>
<feature type="domain" description="HTH arsR-type" evidence="4">
    <location>
        <begin position="6"/>
        <end position="99"/>
    </location>
</feature>
<dbReference type="NCBIfam" id="NF033788">
    <property type="entry name" value="HTH_metalloreg"/>
    <property type="match status" value="1"/>
</dbReference>
<dbReference type="GO" id="GO:0003677">
    <property type="term" value="F:DNA binding"/>
    <property type="evidence" value="ECO:0007669"/>
    <property type="project" value="UniProtKB-KW"/>
</dbReference>
<sequence length="99" mass="11605">MQDYSKMESNVEQAVELLKAMGNQHRLMILCVLQEEELSVSQLNERFPIPQSSLSQHLAWLRRAGFVKTRREAQTIYYRLDNAAVIDIIAMLHKHYCKE</sequence>
<dbReference type="RefSeq" id="WP_036747768.1">
    <property type="nucleotide sequence ID" value="NZ_JAGSGC010000001.1"/>
</dbReference>
<keyword evidence="3" id="KW-0804">Transcription</keyword>
<keyword evidence="6" id="KW-1185">Reference proteome</keyword>
<protein>
    <recommendedName>
        <fullName evidence="4">HTH arsR-type domain-containing protein</fullName>
    </recommendedName>
</protein>
<dbReference type="InterPro" id="IPR001845">
    <property type="entry name" value="HTH_ArsR_DNA-bd_dom"/>
</dbReference>
<name>A0A066RSV9_9GAMM</name>
<dbReference type="PROSITE" id="PS50987">
    <property type="entry name" value="HTH_ARSR_2"/>
    <property type="match status" value="1"/>
</dbReference>
<dbReference type="CDD" id="cd00090">
    <property type="entry name" value="HTH_ARSR"/>
    <property type="match status" value="1"/>
</dbReference>
<keyword evidence="1" id="KW-0805">Transcription regulation</keyword>
<comment type="caution">
    <text evidence="5">The sequence shown here is derived from an EMBL/GenBank/DDBJ whole genome shotgun (WGS) entry which is preliminary data.</text>
</comment>
<evidence type="ECO:0000259" key="4">
    <source>
        <dbReference type="PROSITE" id="PS50987"/>
    </source>
</evidence>
<dbReference type="SMART" id="SM00418">
    <property type="entry name" value="HTH_ARSR"/>
    <property type="match status" value="1"/>
</dbReference>
<evidence type="ECO:0000256" key="3">
    <source>
        <dbReference type="ARBA" id="ARBA00023163"/>
    </source>
</evidence>
<dbReference type="InterPro" id="IPR036388">
    <property type="entry name" value="WH-like_DNA-bd_sf"/>
</dbReference>
<dbReference type="InterPro" id="IPR011991">
    <property type="entry name" value="ArsR-like_HTH"/>
</dbReference>